<evidence type="ECO:0008006" key="4">
    <source>
        <dbReference type="Google" id="ProtNLM"/>
    </source>
</evidence>
<dbReference type="AlphaFoldDB" id="A0AAX2CH15"/>
<gene>
    <name evidence="2" type="ORF">BCB44BAC_02103</name>
</gene>
<reference evidence="2 3" key="1">
    <citation type="submission" date="2016-08" db="EMBL/GenBank/DDBJ databases">
        <authorList>
            <person name="Loux V."/>
            <person name="Rue O."/>
        </authorList>
    </citation>
    <scope>NUCLEOTIDE SEQUENCE [LARGE SCALE GENOMIC DNA]</scope>
    <source>
        <strain evidence="2 3">AFSSA_08CEB44bac</strain>
    </source>
</reference>
<name>A0AAX2CH15_9BACI</name>
<dbReference type="EMBL" id="FMIK01000024">
    <property type="protein sequence ID" value="SCL92691.1"/>
    <property type="molecule type" value="Genomic_DNA"/>
</dbReference>
<evidence type="ECO:0000313" key="3">
    <source>
        <dbReference type="Proteomes" id="UP000242164"/>
    </source>
</evidence>
<dbReference type="Proteomes" id="UP000242164">
    <property type="component" value="Unassembled WGS sequence"/>
</dbReference>
<feature type="compositionally biased region" description="Basic and acidic residues" evidence="1">
    <location>
        <begin position="39"/>
        <end position="48"/>
    </location>
</feature>
<evidence type="ECO:0000256" key="1">
    <source>
        <dbReference type="SAM" id="MobiDB-lite"/>
    </source>
</evidence>
<dbReference type="RefSeq" id="WP_048722993.1">
    <property type="nucleotide sequence ID" value="NZ_CP024101.1"/>
</dbReference>
<comment type="caution">
    <text evidence="2">The sequence shown here is derived from an EMBL/GenBank/DDBJ whole genome shotgun (WGS) entry which is preliminary data.</text>
</comment>
<accession>A0AAX2CH15</accession>
<feature type="region of interest" description="Disordered" evidence="1">
    <location>
        <begin position="1"/>
        <end position="48"/>
    </location>
</feature>
<protein>
    <recommendedName>
        <fullName evidence="4">Spore cortex-lytic enzyme</fullName>
    </recommendedName>
</protein>
<organism evidence="2 3">
    <name type="scientific">Bacillus cytotoxicus</name>
    <dbReference type="NCBI Taxonomy" id="580165"/>
    <lineage>
        <taxon>Bacteria</taxon>
        <taxon>Bacillati</taxon>
        <taxon>Bacillota</taxon>
        <taxon>Bacilli</taxon>
        <taxon>Bacillales</taxon>
        <taxon>Bacillaceae</taxon>
        <taxon>Bacillus</taxon>
        <taxon>Bacillus cereus group</taxon>
    </lineage>
</organism>
<feature type="compositionally biased region" description="Basic residues" evidence="1">
    <location>
        <begin position="1"/>
        <end position="10"/>
    </location>
</feature>
<sequence>MKKQPNKKKKELFTKEISTEQNAVYSDPKDAANMQTVPHPKDYEEIEY</sequence>
<evidence type="ECO:0000313" key="2">
    <source>
        <dbReference type="EMBL" id="SCL92691.1"/>
    </source>
</evidence>
<proteinExistence type="predicted"/>